<evidence type="ECO:0000256" key="1">
    <source>
        <dbReference type="ARBA" id="ARBA00023006"/>
    </source>
</evidence>
<evidence type="ECO:0000259" key="3">
    <source>
        <dbReference type="SMART" id="SM01175"/>
    </source>
</evidence>
<sequence length="668" mass="74513">MADSAKDDHDLQTILALYDSSDLLTKLEDAARVLSEMVPSGLVEREDVLDDALAVVCSDLTQILQLGIKDRSLSKLMGYMEELISQSTGKPVNFQPEARQDSIASSREKLFDLVVSLLRSAHSRQRFLATVDDSHSTLMDLYESFAPLRSEGDRLRILKALQLLPHVDEPSPTESLSELPSNNGTPPSVSNGRNCDNDPCIEAAAECPPESPKLPRTPTARPLIAKAHARSRSDVDYFPSSSRPATSRKPNGVTNHHRRLSTASSLPDSRSVESVSIFSSSYFSPPRKGQSLIGYLKSQDTVTCADLERENAHFFISEAIIAAVQCVQYEQRHGCSRVYDETANYTGSDEPVPNAPNSFADILPDVPLQSVSDESVSVTPEPSACTDGGEWRLQDVEHSSNSAEAIAISLLKHFSASQLPKASDLDWIISEFETPQGLLSLSRGVPAERDLAEADNCRLRGTLEWAPLRPQVIYHIQTPVALNTAMAQQKNRCAGCGGKKDVYNQSKMRYCDYTGKYFCVLCHEYKQAIIPARVLLKWDFSKHYVSNFAADFLAKIYRDPLFDVSHCSLDLYKRSRILEQTRLYRTQLVLATEYVRSCRVATSAMAEIEQLPRFVWEQIHTYSLDLFCSVRDGVFPAFIRPVAELAMQHVLTCAVRNFRLFPAPNNWH</sequence>
<dbReference type="PANTHER" id="PTHR45971">
    <property type="entry name" value="PHOX (PX) DOMAIN-CONTAINING PROTEIN"/>
    <property type="match status" value="1"/>
</dbReference>
<dbReference type="InterPro" id="IPR052428">
    <property type="entry name" value="Autophagy_HostDef_Reg"/>
</dbReference>
<keyword evidence="5" id="KW-1185">Reference proteome</keyword>
<feature type="region of interest" description="Disordered" evidence="2">
    <location>
        <begin position="168"/>
        <end position="196"/>
    </location>
</feature>
<organism evidence="4 5">
    <name type="scientific">Ramazzottius varieornatus</name>
    <name type="common">Water bear</name>
    <name type="synonym">Tardigrade</name>
    <dbReference type="NCBI Taxonomy" id="947166"/>
    <lineage>
        <taxon>Eukaryota</taxon>
        <taxon>Metazoa</taxon>
        <taxon>Ecdysozoa</taxon>
        <taxon>Tardigrada</taxon>
        <taxon>Eutardigrada</taxon>
        <taxon>Parachela</taxon>
        <taxon>Hypsibioidea</taxon>
        <taxon>Ramazzottiidae</taxon>
        <taxon>Ramazzottius</taxon>
    </lineage>
</organism>
<feature type="region of interest" description="Disordered" evidence="2">
    <location>
        <begin position="227"/>
        <end position="267"/>
    </location>
</feature>
<dbReference type="PANTHER" id="PTHR45971:SF1">
    <property type="entry name" value="RUBICON, ISOFORM A"/>
    <property type="match status" value="1"/>
</dbReference>
<feature type="compositionally biased region" description="Low complexity" evidence="2">
    <location>
        <begin position="170"/>
        <end position="181"/>
    </location>
</feature>
<dbReference type="SMART" id="SM01175">
    <property type="entry name" value="DUF4206"/>
    <property type="match status" value="1"/>
</dbReference>
<evidence type="ECO:0000256" key="2">
    <source>
        <dbReference type="SAM" id="MobiDB-lite"/>
    </source>
</evidence>
<name>A0A1D1UGL1_RAMVA</name>
<feature type="compositionally biased region" description="Polar residues" evidence="2">
    <location>
        <begin position="239"/>
        <end position="254"/>
    </location>
</feature>
<dbReference type="STRING" id="947166.A0A1D1UGL1"/>
<evidence type="ECO:0000313" key="4">
    <source>
        <dbReference type="EMBL" id="GAU88591.1"/>
    </source>
</evidence>
<dbReference type="Pfam" id="PF13901">
    <property type="entry name" value="RH_dom"/>
    <property type="match status" value="1"/>
</dbReference>
<dbReference type="AlphaFoldDB" id="A0A1D1UGL1"/>
<gene>
    <name evidence="4" type="primary">RvY_01264</name>
    <name evidence="4" type="synonym">RvY_01264.1</name>
    <name evidence="4" type="ORF">RvY_01264-1</name>
</gene>
<dbReference type="Pfam" id="PF21054">
    <property type="entry name" value="RUBC_PIKBD"/>
    <property type="match status" value="2"/>
</dbReference>
<feature type="compositionally biased region" description="Polar residues" evidence="2">
    <location>
        <begin position="182"/>
        <end position="194"/>
    </location>
</feature>
<keyword evidence="1" id="KW-0072">Autophagy</keyword>
<accession>A0A1D1UGL1</accession>
<comment type="caution">
    <text evidence="4">The sequence shown here is derived from an EMBL/GenBank/DDBJ whole genome shotgun (WGS) entry which is preliminary data.</text>
</comment>
<dbReference type="OrthoDB" id="10067503at2759"/>
<dbReference type="InterPro" id="IPR048569">
    <property type="entry name" value="RUBC_PIKBD"/>
</dbReference>
<evidence type="ECO:0000313" key="5">
    <source>
        <dbReference type="Proteomes" id="UP000186922"/>
    </source>
</evidence>
<dbReference type="InterPro" id="IPR025258">
    <property type="entry name" value="RH_dom"/>
</dbReference>
<dbReference type="EMBL" id="BDGG01000001">
    <property type="protein sequence ID" value="GAU88591.1"/>
    <property type="molecule type" value="Genomic_DNA"/>
</dbReference>
<dbReference type="GO" id="GO:0006914">
    <property type="term" value="P:autophagy"/>
    <property type="evidence" value="ECO:0007669"/>
    <property type="project" value="UniProtKB-KW"/>
</dbReference>
<dbReference type="GO" id="GO:1901981">
    <property type="term" value="F:phosphatidylinositol phosphate binding"/>
    <property type="evidence" value="ECO:0007669"/>
    <property type="project" value="TreeGrafter"/>
</dbReference>
<feature type="domain" description="Rubicon Homology" evidence="3">
    <location>
        <begin position="509"/>
        <end position="665"/>
    </location>
</feature>
<reference evidence="4 5" key="1">
    <citation type="journal article" date="2016" name="Nat. Commun.">
        <title>Extremotolerant tardigrade genome and improved radiotolerance of human cultured cells by tardigrade-unique protein.</title>
        <authorList>
            <person name="Hashimoto T."/>
            <person name="Horikawa D.D."/>
            <person name="Saito Y."/>
            <person name="Kuwahara H."/>
            <person name="Kozuka-Hata H."/>
            <person name="Shin-I T."/>
            <person name="Minakuchi Y."/>
            <person name="Ohishi K."/>
            <person name="Motoyama A."/>
            <person name="Aizu T."/>
            <person name="Enomoto A."/>
            <person name="Kondo K."/>
            <person name="Tanaka S."/>
            <person name="Hara Y."/>
            <person name="Koshikawa S."/>
            <person name="Sagara H."/>
            <person name="Miura T."/>
            <person name="Yokobori S."/>
            <person name="Miyagawa K."/>
            <person name="Suzuki Y."/>
            <person name="Kubo T."/>
            <person name="Oyama M."/>
            <person name="Kohara Y."/>
            <person name="Fujiyama A."/>
            <person name="Arakawa K."/>
            <person name="Katayama T."/>
            <person name="Toyoda A."/>
            <person name="Kunieda T."/>
        </authorList>
    </citation>
    <scope>NUCLEOTIDE SEQUENCE [LARGE SCALE GENOMIC DNA]</scope>
    <source>
        <strain evidence="4 5">YOKOZUNA-1</strain>
    </source>
</reference>
<protein>
    <recommendedName>
        <fullName evidence="3">Rubicon Homology domain-containing protein</fullName>
    </recommendedName>
</protein>
<proteinExistence type="predicted"/>
<dbReference type="Proteomes" id="UP000186922">
    <property type="component" value="Unassembled WGS sequence"/>
</dbReference>